<keyword evidence="3" id="KW-1185">Reference proteome</keyword>
<sequence>MRSRSGLALRALVGCALPSSSASHWSEAVVIFRPLYKPRVLAQRKEEVDVERELEQVFTSLAVGGDCGAATTDSTQSLTRRVFCHISAQTRE</sequence>
<protein>
    <recommendedName>
        <fullName evidence="4">Secreted protein</fullName>
    </recommendedName>
</protein>
<evidence type="ECO:0000313" key="2">
    <source>
        <dbReference type="EMBL" id="KAG7525245.1"/>
    </source>
</evidence>
<proteinExistence type="predicted"/>
<organism evidence="2 3">
    <name type="scientific">Solea senegalensis</name>
    <name type="common">Senegalese sole</name>
    <dbReference type="NCBI Taxonomy" id="28829"/>
    <lineage>
        <taxon>Eukaryota</taxon>
        <taxon>Metazoa</taxon>
        <taxon>Chordata</taxon>
        <taxon>Craniata</taxon>
        <taxon>Vertebrata</taxon>
        <taxon>Euteleostomi</taxon>
        <taxon>Actinopterygii</taxon>
        <taxon>Neopterygii</taxon>
        <taxon>Teleostei</taxon>
        <taxon>Neoteleostei</taxon>
        <taxon>Acanthomorphata</taxon>
        <taxon>Carangaria</taxon>
        <taxon>Pleuronectiformes</taxon>
        <taxon>Pleuronectoidei</taxon>
        <taxon>Soleidae</taxon>
        <taxon>Solea</taxon>
    </lineage>
</organism>
<name>A0AAV6T7A1_SOLSE</name>
<keyword evidence="1" id="KW-0732">Signal</keyword>
<gene>
    <name evidence="2" type="ORF">JOB18_024173</name>
</gene>
<dbReference type="EMBL" id="JAGKHQ010000001">
    <property type="protein sequence ID" value="KAG7525245.1"/>
    <property type="molecule type" value="Genomic_DNA"/>
</dbReference>
<evidence type="ECO:0000313" key="3">
    <source>
        <dbReference type="Proteomes" id="UP000693946"/>
    </source>
</evidence>
<feature type="signal peptide" evidence="1">
    <location>
        <begin position="1"/>
        <end position="22"/>
    </location>
</feature>
<dbReference type="AlphaFoldDB" id="A0AAV6T7A1"/>
<dbReference type="Proteomes" id="UP000693946">
    <property type="component" value="Linkage Group LG1"/>
</dbReference>
<evidence type="ECO:0000256" key="1">
    <source>
        <dbReference type="SAM" id="SignalP"/>
    </source>
</evidence>
<accession>A0AAV6T7A1</accession>
<evidence type="ECO:0008006" key="4">
    <source>
        <dbReference type="Google" id="ProtNLM"/>
    </source>
</evidence>
<reference evidence="2 3" key="1">
    <citation type="journal article" date="2021" name="Sci. Rep.">
        <title>Chromosome anchoring in Senegalese sole (Solea senegalensis) reveals sex-associated markers and genome rearrangements in flatfish.</title>
        <authorList>
            <person name="Guerrero-Cozar I."/>
            <person name="Gomez-Garrido J."/>
            <person name="Berbel C."/>
            <person name="Martinez-Blanch J.F."/>
            <person name="Alioto T."/>
            <person name="Claros M.G."/>
            <person name="Gagnaire P.A."/>
            <person name="Manchado M."/>
        </authorList>
    </citation>
    <scope>NUCLEOTIDE SEQUENCE [LARGE SCALE GENOMIC DNA]</scope>
    <source>
        <strain evidence="2">Sse05_10M</strain>
    </source>
</reference>
<feature type="chain" id="PRO_5043372432" description="Secreted protein" evidence="1">
    <location>
        <begin position="23"/>
        <end position="92"/>
    </location>
</feature>
<comment type="caution">
    <text evidence="2">The sequence shown here is derived from an EMBL/GenBank/DDBJ whole genome shotgun (WGS) entry which is preliminary data.</text>
</comment>